<dbReference type="InterPro" id="IPR025159">
    <property type="entry name" value="AbiEi_N"/>
</dbReference>
<organism evidence="2 3">
    <name type="scientific">Raineyella antarctica</name>
    <dbReference type="NCBI Taxonomy" id="1577474"/>
    <lineage>
        <taxon>Bacteria</taxon>
        <taxon>Bacillati</taxon>
        <taxon>Actinomycetota</taxon>
        <taxon>Actinomycetes</taxon>
        <taxon>Propionibacteriales</taxon>
        <taxon>Propionibacteriaceae</taxon>
        <taxon>Raineyella</taxon>
    </lineage>
</organism>
<feature type="domain" description="AbiEi antitoxin N-terminal" evidence="1">
    <location>
        <begin position="8"/>
        <end position="43"/>
    </location>
</feature>
<sequence length="317" mass="34349">MAYAGPNGIITIDQLARCGMTTEEVSRAVRNGSLVRLRRGTYATGLPDDPTARHRQLVEATVPALGESAIISHQSAAVCHGLAVPWSMLDPRIHLTRALGGGNRRPRIVSHVGHIPSDHVTTLDGLRLTSVAWSVVDCARTLGFGGGLAVADSALRLAPQRGDMGQLSALLDSALQQQQGRHGIATARAVVAFASPLPESPGESVSRAVLRQVGLPDPVLQYEIRTPAGVFVARTDMAWPEDNTVGEFDGRLKYRRGRDDAADPGSVVYREKRREEAIRDLDWEVVRWGWDELGDPAAVAVRIRSAMARGRRRKGRT</sequence>
<dbReference type="Pfam" id="PF13338">
    <property type="entry name" value="AbiEi_4"/>
    <property type="match status" value="1"/>
</dbReference>
<reference evidence="2 3" key="1">
    <citation type="submission" date="2016-06" db="EMBL/GenBank/DDBJ databases">
        <authorList>
            <person name="Olsen C.W."/>
            <person name="Carey S."/>
            <person name="Hinshaw L."/>
            <person name="Karasin A.I."/>
        </authorList>
    </citation>
    <scope>NUCLEOTIDE SEQUENCE [LARGE SCALE GENOMIC DNA]</scope>
    <source>
        <strain evidence="2 3">LZ-22</strain>
    </source>
</reference>
<keyword evidence="3" id="KW-1185">Reference proteome</keyword>
<dbReference type="EMBL" id="FMYF01000013">
    <property type="protein sequence ID" value="SDB98427.1"/>
    <property type="molecule type" value="Genomic_DNA"/>
</dbReference>
<dbReference type="RefSeq" id="WP_281245220.1">
    <property type="nucleotide sequence ID" value="NZ_FMYF01000013.1"/>
</dbReference>
<dbReference type="AlphaFoldDB" id="A0A1G6HVT9"/>
<accession>A0A1G6HVT9</accession>
<evidence type="ECO:0000313" key="2">
    <source>
        <dbReference type="EMBL" id="SDB98427.1"/>
    </source>
</evidence>
<name>A0A1G6HVT9_9ACTN</name>
<dbReference type="Proteomes" id="UP000199086">
    <property type="component" value="Unassembled WGS sequence"/>
</dbReference>
<dbReference type="STRING" id="1577474.GA0111570_11317"/>
<proteinExistence type="predicted"/>
<evidence type="ECO:0000313" key="3">
    <source>
        <dbReference type="Proteomes" id="UP000199086"/>
    </source>
</evidence>
<evidence type="ECO:0000259" key="1">
    <source>
        <dbReference type="Pfam" id="PF13338"/>
    </source>
</evidence>
<gene>
    <name evidence="2" type="ORF">GA0111570_11317</name>
</gene>
<protein>
    <submittedName>
        <fullName evidence="2">Transcriptional regulator, AbiEi antitoxin, Type IV TA system</fullName>
    </submittedName>
</protein>